<evidence type="ECO:0000313" key="1">
    <source>
        <dbReference type="EMBL" id="MBE4748975.1"/>
    </source>
</evidence>
<name>A0ABR9PM57_9BACT</name>
<organism evidence="1 2">
    <name type="scientific">Corallococcus soli</name>
    <dbReference type="NCBI Taxonomy" id="2710757"/>
    <lineage>
        <taxon>Bacteria</taxon>
        <taxon>Pseudomonadati</taxon>
        <taxon>Myxococcota</taxon>
        <taxon>Myxococcia</taxon>
        <taxon>Myxococcales</taxon>
        <taxon>Cystobacterineae</taxon>
        <taxon>Myxococcaceae</taxon>
        <taxon>Corallococcus</taxon>
    </lineage>
</organism>
<dbReference type="RefSeq" id="WP_193348391.1">
    <property type="nucleotide sequence ID" value="NZ_CBCSIP010000341.1"/>
</dbReference>
<comment type="caution">
    <text evidence="1">The sequence shown here is derived from an EMBL/GenBank/DDBJ whole genome shotgun (WGS) entry which is preliminary data.</text>
</comment>
<dbReference type="Proteomes" id="UP001516472">
    <property type="component" value="Unassembled WGS sequence"/>
</dbReference>
<proteinExistence type="predicted"/>
<dbReference type="SUPFAM" id="SSF51126">
    <property type="entry name" value="Pectin lyase-like"/>
    <property type="match status" value="1"/>
</dbReference>
<evidence type="ECO:0000313" key="2">
    <source>
        <dbReference type="Proteomes" id="UP001516472"/>
    </source>
</evidence>
<keyword evidence="2" id="KW-1185">Reference proteome</keyword>
<protein>
    <recommendedName>
        <fullName evidence="3">Carboxypeptidase regulatory-like domain-containing protein</fullName>
    </recommendedName>
</protein>
<dbReference type="PROSITE" id="PS51257">
    <property type="entry name" value="PROKAR_LIPOPROTEIN"/>
    <property type="match status" value="1"/>
</dbReference>
<sequence>MIRRWIAVAVALSLVGCGEDPPASPGRFGEVTSAVVLVNPVINQGSTTSVATGGERSGVEFQAEDLTVATDSTGMALVEDLPTGTVTLDFDPGTYSFQVVREKELYDVVLAYRDGTVQPLFPPVRYPLGGEVVEVEPGESIAEAAASDDTIVLLKEGTYPGNLELRAEGVLIFGAWSPTRGPLSVIEGNVTVLGGGNRMRGVKVTGRLTSNANTFSAAFSDIASATITGNGVTLLRNRFTAGQATVPSSNAVLVDNTGIP</sequence>
<evidence type="ECO:0008006" key="3">
    <source>
        <dbReference type="Google" id="ProtNLM"/>
    </source>
</evidence>
<dbReference type="EMBL" id="JAAIYO010000003">
    <property type="protein sequence ID" value="MBE4748975.1"/>
    <property type="molecule type" value="Genomic_DNA"/>
</dbReference>
<dbReference type="InterPro" id="IPR011050">
    <property type="entry name" value="Pectin_lyase_fold/virulence"/>
</dbReference>
<reference evidence="1 2" key="1">
    <citation type="submission" date="2020-02" db="EMBL/GenBank/DDBJ databases">
        <authorList>
            <person name="Babadi Z.K."/>
            <person name="Risdian C."/>
            <person name="Ebrahimipour G.H."/>
            <person name="Wink J."/>
        </authorList>
    </citation>
    <scope>NUCLEOTIDE SEQUENCE [LARGE SCALE GENOMIC DNA]</scope>
    <source>
        <strain evidence="1 2">ZKHCc1 1396</strain>
    </source>
</reference>
<accession>A0ABR9PM57</accession>
<gene>
    <name evidence="1" type="ORF">G4177_12465</name>
</gene>